<name>A0A9X3J105_9BACT</name>
<accession>A0A9X3J105</accession>
<evidence type="ECO:0000313" key="2">
    <source>
        <dbReference type="Proteomes" id="UP001150924"/>
    </source>
</evidence>
<proteinExistence type="predicted"/>
<sequence length="132" mass="14293">MQPHLSDVRAPDEVVLAIARLRLAQAAVEAAESLTDQILLRSPDSWEGHLLKAKVLLERGEPGLAQGELRLSRPPQPQADVELVAGKIAERGVASRTRCRPTAARISSRRRSTRPATCTAARCCCSGAPRRP</sequence>
<dbReference type="Gene3D" id="1.25.40.10">
    <property type="entry name" value="Tetratricopeptide repeat domain"/>
    <property type="match status" value="1"/>
</dbReference>
<protein>
    <submittedName>
        <fullName evidence="1">Uncharacterized protein</fullName>
    </submittedName>
</protein>
<comment type="caution">
    <text evidence="1">The sequence shown here is derived from an EMBL/GenBank/DDBJ whole genome shotgun (WGS) entry which is preliminary data.</text>
</comment>
<reference evidence="1" key="1">
    <citation type="submission" date="2022-11" db="EMBL/GenBank/DDBJ databases">
        <title>Minimal conservation of predation-associated metabolite biosynthetic gene clusters underscores biosynthetic potential of Myxococcota including descriptions for ten novel species: Archangium lansinium sp. nov., Myxococcus landrumus sp. nov., Nannocystis bai.</title>
        <authorList>
            <person name="Ahearne A."/>
            <person name="Stevens C."/>
            <person name="Phillips K."/>
        </authorList>
    </citation>
    <scope>NUCLEOTIDE SEQUENCE</scope>
    <source>
        <strain evidence="1">Na p29</strain>
    </source>
</reference>
<organism evidence="1 2">
    <name type="scientific">Nannocystis pusilla</name>
    <dbReference type="NCBI Taxonomy" id="889268"/>
    <lineage>
        <taxon>Bacteria</taxon>
        <taxon>Pseudomonadati</taxon>
        <taxon>Myxococcota</taxon>
        <taxon>Polyangia</taxon>
        <taxon>Nannocystales</taxon>
        <taxon>Nannocystaceae</taxon>
        <taxon>Nannocystis</taxon>
    </lineage>
</organism>
<dbReference type="RefSeq" id="WP_267774371.1">
    <property type="nucleotide sequence ID" value="NZ_JAPNKE010000002.1"/>
</dbReference>
<gene>
    <name evidence="1" type="ORF">OV079_37300</name>
</gene>
<dbReference type="AlphaFoldDB" id="A0A9X3J105"/>
<dbReference type="EMBL" id="JAPNKE010000002">
    <property type="protein sequence ID" value="MCY1011126.1"/>
    <property type="molecule type" value="Genomic_DNA"/>
</dbReference>
<dbReference type="Proteomes" id="UP001150924">
    <property type="component" value="Unassembled WGS sequence"/>
</dbReference>
<dbReference type="InterPro" id="IPR011990">
    <property type="entry name" value="TPR-like_helical_dom_sf"/>
</dbReference>
<keyword evidence="2" id="KW-1185">Reference proteome</keyword>
<evidence type="ECO:0000313" key="1">
    <source>
        <dbReference type="EMBL" id="MCY1011126.1"/>
    </source>
</evidence>